<organism evidence="1 2">
    <name type="scientific">Eubacterium oxidoreducens</name>
    <dbReference type="NCBI Taxonomy" id="1732"/>
    <lineage>
        <taxon>Bacteria</taxon>
        <taxon>Bacillati</taxon>
        <taxon>Bacillota</taxon>
        <taxon>Clostridia</taxon>
        <taxon>Eubacteriales</taxon>
        <taxon>Eubacteriaceae</taxon>
        <taxon>Eubacterium</taxon>
    </lineage>
</organism>
<dbReference type="EMBL" id="FMXR01000007">
    <property type="protein sequence ID" value="SDB13617.1"/>
    <property type="molecule type" value="Genomic_DNA"/>
</dbReference>
<name>A0A1G6AYZ2_EUBOX</name>
<keyword evidence="2" id="KW-1185">Reference proteome</keyword>
<dbReference type="Proteomes" id="UP000199228">
    <property type="component" value="Unassembled WGS sequence"/>
</dbReference>
<evidence type="ECO:0000313" key="2">
    <source>
        <dbReference type="Proteomes" id="UP000199228"/>
    </source>
</evidence>
<protein>
    <submittedName>
        <fullName evidence="1">Uncharacterized protein</fullName>
    </submittedName>
</protein>
<gene>
    <name evidence="1" type="ORF">SAMN02910417_01045</name>
</gene>
<evidence type="ECO:0000313" key="1">
    <source>
        <dbReference type="EMBL" id="SDB13617.1"/>
    </source>
</evidence>
<reference evidence="1 2" key="1">
    <citation type="submission" date="2016-10" db="EMBL/GenBank/DDBJ databases">
        <authorList>
            <person name="de Groot N.N."/>
        </authorList>
    </citation>
    <scope>NUCLEOTIDE SEQUENCE [LARGE SCALE GENOMIC DNA]</scope>
    <source>
        <strain evidence="1 2">DSM 3217</strain>
    </source>
</reference>
<dbReference type="RefSeq" id="WP_090172943.1">
    <property type="nucleotide sequence ID" value="NZ_FMXR01000007.1"/>
</dbReference>
<accession>A0A1G6AYZ2</accession>
<proteinExistence type="predicted"/>
<dbReference type="AlphaFoldDB" id="A0A1G6AYZ2"/>
<sequence>MGWELNFYQNVEIPIEELLEFDVFYNLDTFINNPLYKISSEVLEPQECLDKVNEFISGWDDSIKDNGFISLVKISEDMEPGFSWG</sequence>